<dbReference type="PROSITE" id="PS50977">
    <property type="entry name" value="HTH_TETR_2"/>
    <property type="match status" value="1"/>
</dbReference>
<comment type="caution">
    <text evidence="6">The sequence shown here is derived from an EMBL/GenBank/DDBJ whole genome shotgun (WGS) entry which is preliminary data.</text>
</comment>
<dbReference type="PANTHER" id="PTHR30055:SF234">
    <property type="entry name" value="HTH-TYPE TRANSCRIPTIONAL REGULATOR BETI"/>
    <property type="match status" value="1"/>
</dbReference>
<dbReference type="Proteomes" id="UP000470470">
    <property type="component" value="Unassembled WGS sequence"/>
</dbReference>
<feature type="domain" description="HTH tetR-type" evidence="5">
    <location>
        <begin position="30"/>
        <end position="89"/>
    </location>
</feature>
<keyword evidence="2 4" id="KW-0238">DNA-binding</keyword>
<dbReference type="GO" id="GO:0000976">
    <property type="term" value="F:transcription cis-regulatory region binding"/>
    <property type="evidence" value="ECO:0007669"/>
    <property type="project" value="TreeGrafter"/>
</dbReference>
<keyword evidence="7" id="KW-1185">Reference proteome</keyword>
<dbReference type="AlphaFoldDB" id="A0A7K3W9F8"/>
<evidence type="ECO:0000313" key="7">
    <source>
        <dbReference type="Proteomes" id="UP000470470"/>
    </source>
</evidence>
<evidence type="ECO:0000313" key="6">
    <source>
        <dbReference type="EMBL" id="NEL53092.1"/>
    </source>
</evidence>
<proteinExistence type="predicted"/>
<dbReference type="SUPFAM" id="SSF48498">
    <property type="entry name" value="Tetracyclin repressor-like, C-terminal domain"/>
    <property type="match status" value="1"/>
</dbReference>
<dbReference type="InterPro" id="IPR001647">
    <property type="entry name" value="HTH_TetR"/>
</dbReference>
<dbReference type="SUPFAM" id="SSF46689">
    <property type="entry name" value="Homeodomain-like"/>
    <property type="match status" value="1"/>
</dbReference>
<dbReference type="GO" id="GO:0003700">
    <property type="term" value="F:DNA-binding transcription factor activity"/>
    <property type="evidence" value="ECO:0007669"/>
    <property type="project" value="TreeGrafter"/>
</dbReference>
<reference evidence="6 7" key="1">
    <citation type="submission" date="2020-02" db="EMBL/GenBank/DDBJ databases">
        <title>The whole genome sequence of CPCC 205119.</title>
        <authorList>
            <person name="Jiang Z."/>
        </authorList>
    </citation>
    <scope>NUCLEOTIDE SEQUENCE [LARGE SCALE GENOMIC DNA]</scope>
    <source>
        <strain evidence="6 7">CPCC 205119</strain>
    </source>
</reference>
<dbReference type="Gene3D" id="1.10.357.10">
    <property type="entry name" value="Tetracycline Repressor, domain 2"/>
    <property type="match status" value="1"/>
</dbReference>
<dbReference type="PRINTS" id="PR00455">
    <property type="entry name" value="HTHTETR"/>
</dbReference>
<organism evidence="6 7">
    <name type="scientific">Goekera deserti</name>
    <dbReference type="NCBI Taxonomy" id="2497753"/>
    <lineage>
        <taxon>Bacteria</taxon>
        <taxon>Bacillati</taxon>
        <taxon>Actinomycetota</taxon>
        <taxon>Actinomycetes</taxon>
        <taxon>Geodermatophilales</taxon>
        <taxon>Geodermatophilaceae</taxon>
        <taxon>Goekera</taxon>
    </lineage>
</organism>
<sequence length="234" mass="25405">MSIGDHDVVGIEGGAPESAARCRPLRRDAERNRQVILRVAAEVFAERGLDAGFDEIARRAGVGVGTVYRRFPDRDDLVAALFEQRAAEVVASAERLARGEDAWASLCTFIEELAALQVADRGLRQVIAEAATSAERFAEVHERLGGALRGMVERAQAAGDLRPDVTAEDIPVLSLLVSSLSCGGQDPVLWRRYLGVVLDGLRAHRPAATPLAVGPLDDQRLHQVMIALSQRRQR</sequence>
<name>A0A7K3W9F8_9ACTN</name>
<feature type="DNA-binding region" description="H-T-H motif" evidence="4">
    <location>
        <begin position="52"/>
        <end position="71"/>
    </location>
</feature>
<evidence type="ECO:0000256" key="1">
    <source>
        <dbReference type="ARBA" id="ARBA00023015"/>
    </source>
</evidence>
<dbReference type="Pfam" id="PF00440">
    <property type="entry name" value="TetR_N"/>
    <property type="match status" value="1"/>
</dbReference>
<evidence type="ECO:0000256" key="3">
    <source>
        <dbReference type="ARBA" id="ARBA00023163"/>
    </source>
</evidence>
<accession>A0A7K3W9F8</accession>
<evidence type="ECO:0000256" key="4">
    <source>
        <dbReference type="PROSITE-ProRule" id="PRU00335"/>
    </source>
</evidence>
<dbReference type="InterPro" id="IPR009057">
    <property type="entry name" value="Homeodomain-like_sf"/>
</dbReference>
<dbReference type="PANTHER" id="PTHR30055">
    <property type="entry name" value="HTH-TYPE TRANSCRIPTIONAL REGULATOR RUTR"/>
    <property type="match status" value="1"/>
</dbReference>
<dbReference type="InterPro" id="IPR050109">
    <property type="entry name" value="HTH-type_TetR-like_transc_reg"/>
</dbReference>
<evidence type="ECO:0000256" key="2">
    <source>
        <dbReference type="ARBA" id="ARBA00023125"/>
    </source>
</evidence>
<dbReference type="InterPro" id="IPR036271">
    <property type="entry name" value="Tet_transcr_reg_TetR-rel_C_sf"/>
</dbReference>
<keyword evidence="3" id="KW-0804">Transcription</keyword>
<dbReference type="RefSeq" id="WP_152730260.1">
    <property type="nucleotide sequence ID" value="NZ_JAABOZ010000007.1"/>
</dbReference>
<dbReference type="Pfam" id="PF21597">
    <property type="entry name" value="TetR_C_43"/>
    <property type="match status" value="1"/>
</dbReference>
<gene>
    <name evidence="6" type="ORF">G1H19_03560</name>
</gene>
<evidence type="ECO:0000259" key="5">
    <source>
        <dbReference type="PROSITE" id="PS50977"/>
    </source>
</evidence>
<keyword evidence="1" id="KW-0805">Transcription regulation</keyword>
<protein>
    <submittedName>
        <fullName evidence="6">TetR/AcrR family transcriptional regulator</fullName>
    </submittedName>
</protein>
<dbReference type="EMBL" id="JAAGWK010000008">
    <property type="protein sequence ID" value="NEL53092.1"/>
    <property type="molecule type" value="Genomic_DNA"/>
</dbReference>
<dbReference type="InterPro" id="IPR049445">
    <property type="entry name" value="TetR_SbtR-like_C"/>
</dbReference>